<dbReference type="InterPro" id="IPR040358">
    <property type="entry name" value="At4g22758-like"/>
</dbReference>
<dbReference type="InterPro" id="IPR055482">
    <property type="entry name" value="DUF7054"/>
</dbReference>
<reference evidence="3" key="3">
    <citation type="submission" date="2023-07" db="EMBL/GenBank/DDBJ databases">
        <title>An improved reference 1 genome and first organelle genomes of Quercus suber.</title>
        <authorList>
            <consortium name="Genosuber Consortium"/>
            <person name="Usie A."/>
            <person name="Serra O."/>
            <person name="Barros P."/>
        </authorList>
    </citation>
    <scope>NUCLEOTIDE SEQUENCE</scope>
    <source>
        <strain evidence="3">HL8</strain>
        <tissue evidence="3">Leaves</tissue>
    </source>
</reference>
<feature type="compositionally biased region" description="Basic residues" evidence="1">
    <location>
        <begin position="24"/>
        <end position="36"/>
    </location>
</feature>
<dbReference type="Pfam" id="PF23156">
    <property type="entry name" value="DUF7054"/>
    <property type="match status" value="1"/>
</dbReference>
<dbReference type="Gramene" id="rna-CFP56_46375">
    <property type="protein sequence ID" value="cds-POF10027.1"/>
    <property type="gene ID" value="gene-CFP56_46375"/>
</dbReference>
<reference evidence="3" key="1">
    <citation type="submission" date="2017-12" db="EMBL/GenBank/DDBJ databases">
        <authorList>
            <person name="Barbosa P."/>
            <person name="Usie A."/>
            <person name="Ramos A.M."/>
        </authorList>
    </citation>
    <scope>NUCLEOTIDE SEQUENCE</scope>
    <source>
        <strain evidence="3">HL8</strain>
        <tissue evidence="3">Leaves</tissue>
    </source>
</reference>
<dbReference type="EMBL" id="PKMF04000003">
    <property type="protein sequence ID" value="KAK7861127.1"/>
    <property type="molecule type" value="Genomic_DNA"/>
</dbReference>
<dbReference type="PANTHER" id="PTHR33270">
    <property type="entry name" value="BNAC05G50380D PROTEIN"/>
    <property type="match status" value="1"/>
</dbReference>
<name>A0AAW0MCD3_QUESU</name>
<proteinExistence type="predicted"/>
<reference evidence="3" key="2">
    <citation type="journal article" date="2018" name="Sci. Data">
        <title>The draft genome sequence of cork oak.</title>
        <authorList>
            <person name="Ramos A.M."/>
            <person name="Usie A."/>
            <person name="Barbosa P."/>
            <person name="Barros P.M."/>
            <person name="Capote T."/>
            <person name="Chaves I."/>
            <person name="Simoes F."/>
            <person name="Abreu I."/>
            <person name="Carrasquinho I."/>
            <person name="Faro C."/>
            <person name="Guimaraes J.B."/>
            <person name="Mendonca D."/>
            <person name="Nobrega F."/>
            <person name="Rodrigues L."/>
            <person name="Saibo N.J.M."/>
            <person name="Varela M.C."/>
            <person name="Egas C."/>
            <person name="Matos J."/>
            <person name="Miguel C.M."/>
            <person name="Oliveira M.M."/>
            <person name="Ricardo C.P."/>
            <person name="Goncalves S."/>
        </authorList>
    </citation>
    <scope>NUCLEOTIDE SEQUENCE [LARGE SCALE GENOMIC DNA]</scope>
    <source>
        <strain evidence="3">HL8</strain>
    </source>
</reference>
<evidence type="ECO:0000313" key="3">
    <source>
        <dbReference type="EMBL" id="KAK7861127.1"/>
    </source>
</evidence>
<sequence length="160" mass="17715">MKSNVVAEKMVQQNQKKNNDSLNVKKKKNNSPKAKGVKGNRFLITVNVLGSAGPMRFVVNEDDLVSGVIDTSLKTYAREGRLPVLGSDVNDFILHCADVGFDALNPGESIGARGGRNFLLCKKQRLPQMTEARSEMIANKQSGSWKAWLNKSFNKRILTH</sequence>
<feature type="domain" description="DUF7054" evidence="2">
    <location>
        <begin position="39"/>
        <end position="121"/>
    </location>
</feature>
<evidence type="ECO:0000256" key="1">
    <source>
        <dbReference type="SAM" id="MobiDB-lite"/>
    </source>
</evidence>
<organism evidence="3">
    <name type="scientific">Quercus suber</name>
    <name type="common">Cork oak</name>
    <dbReference type="NCBI Taxonomy" id="58331"/>
    <lineage>
        <taxon>Eukaryota</taxon>
        <taxon>Viridiplantae</taxon>
        <taxon>Streptophyta</taxon>
        <taxon>Embryophyta</taxon>
        <taxon>Tracheophyta</taxon>
        <taxon>Spermatophyta</taxon>
        <taxon>Magnoliopsida</taxon>
        <taxon>eudicotyledons</taxon>
        <taxon>Gunneridae</taxon>
        <taxon>Pentapetalae</taxon>
        <taxon>rosids</taxon>
        <taxon>fabids</taxon>
        <taxon>Fagales</taxon>
        <taxon>Fagaceae</taxon>
        <taxon>Quercus</taxon>
    </lineage>
</organism>
<dbReference type="AlphaFoldDB" id="A0AAW0MCD3"/>
<gene>
    <name evidence="3" type="ORF">CFP56_024271</name>
</gene>
<feature type="region of interest" description="Disordered" evidence="1">
    <location>
        <begin position="1"/>
        <end position="36"/>
    </location>
</feature>
<accession>A0AAW0MCD3</accession>
<comment type="caution">
    <text evidence="3">The sequence shown here is derived from an EMBL/GenBank/DDBJ whole genome shotgun (WGS) entry which is preliminary data.</text>
</comment>
<evidence type="ECO:0000259" key="2">
    <source>
        <dbReference type="Pfam" id="PF23156"/>
    </source>
</evidence>
<dbReference type="PANTHER" id="PTHR33270:SF5">
    <property type="entry name" value="GB|AAC00605.1"/>
    <property type="match status" value="1"/>
</dbReference>
<protein>
    <recommendedName>
        <fullName evidence="2">DUF7054 domain-containing protein</fullName>
    </recommendedName>
</protein>